<evidence type="ECO:0000259" key="2">
    <source>
        <dbReference type="Pfam" id="PF05050"/>
    </source>
</evidence>
<dbReference type="NCBIfam" id="TIGR01444">
    <property type="entry name" value="fkbM_fam"/>
    <property type="match status" value="1"/>
</dbReference>
<dbReference type="InterPro" id="IPR029063">
    <property type="entry name" value="SAM-dependent_MTases_sf"/>
</dbReference>
<organism evidence="3">
    <name type="scientific">Planktothrix agardhii</name>
    <name type="common">Oscillatoria agardhii</name>
    <dbReference type="NCBI Taxonomy" id="1160"/>
    <lineage>
        <taxon>Bacteria</taxon>
        <taxon>Bacillati</taxon>
        <taxon>Cyanobacteriota</taxon>
        <taxon>Cyanophyceae</taxon>
        <taxon>Oscillatoriophycideae</taxon>
        <taxon>Oscillatoriales</taxon>
        <taxon>Microcoleaceae</taxon>
        <taxon>Planktothrix</taxon>
    </lineage>
</organism>
<reference evidence="3" key="1">
    <citation type="submission" date="2015-09" db="EMBL/GenBank/DDBJ databases">
        <authorList>
            <person name="Jackson K.R."/>
            <person name="Lunt B.L."/>
            <person name="Fisher J.N.B."/>
            <person name="Gardner A.V."/>
            <person name="Bailey M.E."/>
            <person name="Deus L.M."/>
            <person name="Earl A.S."/>
            <person name="Gibby P.D."/>
            <person name="Hartmann K.A."/>
            <person name="Liu J.E."/>
            <person name="Manci A.M."/>
            <person name="Nielsen D.A."/>
            <person name="Solomon M.B."/>
            <person name="Breakwell D.P."/>
            <person name="Burnett S.H."/>
            <person name="Grose J.H."/>
        </authorList>
    </citation>
    <scope>NUCLEOTIDE SEQUENCE</scope>
    <source>
        <strain evidence="3">7805</strain>
    </source>
</reference>
<dbReference type="AlphaFoldDB" id="A0A1J1JI15"/>
<feature type="coiled-coil region" evidence="1">
    <location>
        <begin position="504"/>
        <end position="538"/>
    </location>
</feature>
<sequence>MRSIHQFTNNPSGRPITIVLDTNDPIGHAVANNQYAYSEAHDIIFKILKPGDRVIDLGGHIGTFSLVAAALGCHVVAVEASPSNAELIKASIAENNFHNMQVVCTAISDQPGTLEFMASGPFGCVSNPHVNSGEKIIVPAITVTQLLADLGWDAVDYIKMDIEGSEVAAIAGMSELLRKDNAPVILYESNRHTLNFFDKTPQDLVAALENLGYSNYFWKQGALVLFRQNDFQGENLVDYLAFKRIPDGLQGWLIRPSLTEEEIIDEVISCCNHTHHHHRGYTAKALARASHFILSNQKVINILKALAKDSDSGVRTAVSWFEDQLKNQEIENNQQETKNQLKDQFNQTTLDRDNLLKDLQKTQSQLQQTQIELKQANLQRDNILGDLQNTQSQLLQAQEQFKKTDLQNTRIGTNFETRESSSLQKLKYSPEQSEESTDILWMLSSLANQLEQTQAELEESRSLFQMIYGKWEEVMGELSNLKKSQIIQQIQQQDQEQNWLQIRCETLKYTAQQLQTELKQTQIELQQAQSEVKHLQQHSPFSKSLS</sequence>
<feature type="domain" description="Methyltransferase FkbM" evidence="2">
    <location>
        <begin position="56"/>
        <end position="213"/>
    </location>
</feature>
<protein>
    <recommendedName>
        <fullName evidence="2">Methyltransferase FkbM domain-containing protein</fullName>
    </recommendedName>
</protein>
<dbReference type="EMBL" id="LO018304">
    <property type="protein sequence ID" value="CUM61118.1"/>
    <property type="molecule type" value="Genomic_DNA"/>
</dbReference>
<proteinExistence type="predicted"/>
<feature type="coiled-coil region" evidence="1">
    <location>
        <begin position="327"/>
        <end position="407"/>
    </location>
</feature>
<dbReference type="InterPro" id="IPR011989">
    <property type="entry name" value="ARM-like"/>
</dbReference>
<name>A0A1J1JI15_PLAAG</name>
<dbReference type="SUPFAM" id="SSF53335">
    <property type="entry name" value="S-adenosyl-L-methionine-dependent methyltransferases"/>
    <property type="match status" value="1"/>
</dbReference>
<dbReference type="Gene3D" id="3.40.50.150">
    <property type="entry name" value="Vaccinia Virus protein VP39"/>
    <property type="match status" value="1"/>
</dbReference>
<dbReference type="PANTHER" id="PTHR34203">
    <property type="entry name" value="METHYLTRANSFERASE, FKBM FAMILY PROTEIN"/>
    <property type="match status" value="1"/>
</dbReference>
<dbReference type="PANTHER" id="PTHR34203:SF13">
    <property type="entry name" value="EXPRESSED PROTEIN"/>
    <property type="match status" value="1"/>
</dbReference>
<dbReference type="InterPro" id="IPR006342">
    <property type="entry name" value="FkbM_mtfrase"/>
</dbReference>
<dbReference type="Pfam" id="PF05050">
    <property type="entry name" value="Methyltransf_21"/>
    <property type="match status" value="1"/>
</dbReference>
<evidence type="ECO:0000313" key="3">
    <source>
        <dbReference type="EMBL" id="CUM61118.1"/>
    </source>
</evidence>
<keyword evidence="1" id="KW-0175">Coiled coil</keyword>
<dbReference type="CDD" id="cd02440">
    <property type="entry name" value="AdoMet_MTases"/>
    <property type="match status" value="1"/>
</dbReference>
<dbReference type="Gene3D" id="1.25.10.10">
    <property type="entry name" value="Leucine-rich Repeat Variant"/>
    <property type="match status" value="1"/>
</dbReference>
<accession>A0A1J1JI15</accession>
<dbReference type="InterPro" id="IPR052514">
    <property type="entry name" value="SAM-dependent_MTase"/>
</dbReference>
<evidence type="ECO:0000256" key="1">
    <source>
        <dbReference type="SAM" id="Coils"/>
    </source>
</evidence>
<dbReference type="RefSeq" id="WP_254034386.1">
    <property type="nucleotide sequence ID" value="NZ_LR882950.1"/>
</dbReference>
<gene>
    <name evidence="3" type="ORF">PLAM_3152</name>
</gene>